<dbReference type="PROSITE" id="PS50110">
    <property type="entry name" value="RESPONSE_REGULATORY"/>
    <property type="match status" value="1"/>
</dbReference>
<dbReference type="GO" id="GO:0009736">
    <property type="term" value="P:cytokinin-activated signaling pathway"/>
    <property type="evidence" value="ECO:0007669"/>
    <property type="project" value="InterPro"/>
</dbReference>
<dbReference type="AlphaFoldDB" id="A0A2I0BEK0"/>
<evidence type="ECO:0000256" key="3">
    <source>
        <dbReference type="ARBA" id="ARBA00023012"/>
    </source>
</evidence>
<feature type="domain" description="Response regulatory" evidence="9">
    <location>
        <begin position="25"/>
        <end position="143"/>
    </location>
</feature>
<dbReference type="InterPro" id="IPR010402">
    <property type="entry name" value="CCT_domain"/>
</dbReference>
<comment type="similarity">
    <text evidence="2">Belongs to the ARR-like family.</text>
</comment>
<dbReference type="Gene3D" id="3.40.50.2300">
    <property type="match status" value="1"/>
</dbReference>
<evidence type="ECO:0000256" key="5">
    <source>
        <dbReference type="ARBA" id="ARBA00023242"/>
    </source>
</evidence>
<dbReference type="InterPro" id="IPR011006">
    <property type="entry name" value="CheY-like_superfamily"/>
</dbReference>
<keyword evidence="5 7" id="KW-0539">Nucleus</keyword>
<evidence type="ECO:0000256" key="8">
    <source>
        <dbReference type="SAM" id="MobiDB-lite"/>
    </source>
</evidence>
<reference evidence="11 12" key="1">
    <citation type="journal article" date="2017" name="Nature">
        <title>The Apostasia genome and the evolution of orchids.</title>
        <authorList>
            <person name="Zhang G.Q."/>
            <person name="Liu K.W."/>
            <person name="Li Z."/>
            <person name="Lohaus R."/>
            <person name="Hsiao Y.Y."/>
            <person name="Niu S.C."/>
            <person name="Wang J.Y."/>
            <person name="Lin Y.C."/>
            <person name="Xu Q."/>
            <person name="Chen L.J."/>
            <person name="Yoshida K."/>
            <person name="Fujiwara S."/>
            <person name="Wang Z.W."/>
            <person name="Zhang Y.Q."/>
            <person name="Mitsuda N."/>
            <person name="Wang M."/>
            <person name="Liu G.H."/>
            <person name="Pecoraro L."/>
            <person name="Huang H.X."/>
            <person name="Xiao X.J."/>
            <person name="Lin M."/>
            <person name="Wu X.Y."/>
            <person name="Wu W.L."/>
            <person name="Chen Y.Y."/>
            <person name="Chang S.B."/>
            <person name="Sakamoto S."/>
            <person name="Ohme-Takagi M."/>
            <person name="Yagi M."/>
            <person name="Zeng S.J."/>
            <person name="Shen C.Y."/>
            <person name="Yeh C.M."/>
            <person name="Luo Y.B."/>
            <person name="Tsai W.C."/>
            <person name="Van de Peer Y."/>
            <person name="Liu Z.J."/>
        </authorList>
    </citation>
    <scope>NUCLEOTIDE SEQUENCE [LARGE SCALE GENOMIC DNA]</scope>
    <source>
        <strain evidence="12">cv. Shenzhen</strain>
        <tissue evidence="11">Stem</tissue>
    </source>
</reference>
<dbReference type="PANTHER" id="PTHR43874">
    <property type="entry name" value="TWO-COMPONENT RESPONSE REGULATOR"/>
    <property type="match status" value="1"/>
</dbReference>
<accession>A0A2I0BEK0</accession>
<dbReference type="GO" id="GO:0000160">
    <property type="term" value="P:phosphorelay signal transduction system"/>
    <property type="evidence" value="ECO:0007669"/>
    <property type="project" value="UniProtKB-KW"/>
</dbReference>
<dbReference type="Pfam" id="PF00072">
    <property type="entry name" value="Response_reg"/>
    <property type="match status" value="1"/>
</dbReference>
<dbReference type="InterPro" id="IPR045279">
    <property type="entry name" value="ARR-like"/>
</dbReference>
<proteinExistence type="inferred from homology"/>
<comment type="subcellular location">
    <subcellularLocation>
        <location evidence="1 7">Nucleus</location>
    </subcellularLocation>
</comment>
<keyword evidence="3" id="KW-0902">Two-component regulatory system</keyword>
<evidence type="ECO:0000256" key="6">
    <source>
        <dbReference type="PROSITE-ProRule" id="PRU00169"/>
    </source>
</evidence>
<dbReference type="PROSITE" id="PS51017">
    <property type="entry name" value="CCT"/>
    <property type="match status" value="1"/>
</dbReference>
<keyword evidence="4" id="KW-0090">Biological rhythms</keyword>
<dbReference type="EMBL" id="KZ451886">
    <property type="protein sequence ID" value="PKA66208.1"/>
    <property type="molecule type" value="Genomic_DNA"/>
</dbReference>
<dbReference type="InterPro" id="IPR001789">
    <property type="entry name" value="Sig_transdc_resp-reg_receiver"/>
</dbReference>
<evidence type="ECO:0000259" key="9">
    <source>
        <dbReference type="PROSITE" id="PS50110"/>
    </source>
</evidence>
<comment type="caution">
    <text evidence="6">Lacks conserved residue(s) required for the propagation of feature annotation.</text>
</comment>
<protein>
    <submittedName>
        <fullName evidence="11">Two-component response regulator-like PRR1</fullName>
    </submittedName>
</protein>
<dbReference type="GO" id="GO:0048511">
    <property type="term" value="P:rhythmic process"/>
    <property type="evidence" value="ECO:0007669"/>
    <property type="project" value="UniProtKB-KW"/>
</dbReference>
<dbReference type="Proteomes" id="UP000236161">
    <property type="component" value="Unassembled WGS sequence"/>
</dbReference>
<evidence type="ECO:0000256" key="7">
    <source>
        <dbReference type="PROSITE-ProRule" id="PRU00357"/>
    </source>
</evidence>
<evidence type="ECO:0000256" key="1">
    <source>
        <dbReference type="ARBA" id="ARBA00004123"/>
    </source>
</evidence>
<dbReference type="SMART" id="SM00448">
    <property type="entry name" value="REC"/>
    <property type="match status" value="1"/>
</dbReference>
<evidence type="ECO:0000313" key="12">
    <source>
        <dbReference type="Proteomes" id="UP000236161"/>
    </source>
</evidence>
<dbReference type="GO" id="GO:0005634">
    <property type="term" value="C:nucleus"/>
    <property type="evidence" value="ECO:0007669"/>
    <property type="project" value="UniProtKB-SubCell"/>
</dbReference>
<evidence type="ECO:0000313" key="11">
    <source>
        <dbReference type="EMBL" id="PKA66208.1"/>
    </source>
</evidence>
<name>A0A2I0BEK0_9ASPA</name>
<evidence type="ECO:0000256" key="4">
    <source>
        <dbReference type="ARBA" id="ARBA00023108"/>
    </source>
</evidence>
<evidence type="ECO:0000259" key="10">
    <source>
        <dbReference type="PROSITE" id="PS51017"/>
    </source>
</evidence>
<dbReference type="PANTHER" id="PTHR43874:SF1">
    <property type="entry name" value="TWO-COMPONENT RESPONSE REGULATOR-LIKE APRR1"/>
    <property type="match status" value="1"/>
</dbReference>
<sequence>MEGGDRLEGVDAGGRGFLLDRSKLRVLLCDNDAKSSQEILVLLSKCSYQVTTVRTARQVIDILTTQELDIDIILAEVDLPLSKGLKMLKCIARKKELRRIPIIMMSSQDEVSIIVKCLRLGAADYLVKPLRTNELLNLWTHTWRRRRMLGLTEKEMFNLDNELVLSDPSDANTNSTTLLSEDTDDMNRTVHQEVTLLDQREHESIMGPVEKCLTEETNALEDGDLSVFSGLFFSWPKKTDLKVGESSAFLTYVKPSAPTRNSHFSSVDQNIAPRNLPNGEEENLLREGTAEGQGGGSVQEFHSHGISFPSIENTSSGNSIHAPMDFPMAHLSSPSTHSIFRAERQTEVPSMRPIFTVPYYINGQSSPMQGLHGSFYDMHMYNPPSLLPQYNVLFQSHHAPMMQQLAYHPSGINLQSGHTPPMHIVPLLHNSHVKEVKSGPTERRAAVLMKFKRKKKDRCYNKKIRYVNRKRLADKRPRVRGQFVRQINGVDAHNNCSATENNGSEEEEDEETLSRELEIASSPEPDVFKY</sequence>
<organism evidence="11 12">
    <name type="scientific">Apostasia shenzhenica</name>
    <dbReference type="NCBI Taxonomy" id="1088818"/>
    <lineage>
        <taxon>Eukaryota</taxon>
        <taxon>Viridiplantae</taxon>
        <taxon>Streptophyta</taxon>
        <taxon>Embryophyta</taxon>
        <taxon>Tracheophyta</taxon>
        <taxon>Spermatophyta</taxon>
        <taxon>Magnoliopsida</taxon>
        <taxon>Liliopsida</taxon>
        <taxon>Asparagales</taxon>
        <taxon>Orchidaceae</taxon>
        <taxon>Apostasioideae</taxon>
        <taxon>Apostasia</taxon>
    </lineage>
</organism>
<dbReference type="STRING" id="1088818.A0A2I0BEK0"/>
<dbReference type="SUPFAM" id="SSF52172">
    <property type="entry name" value="CheY-like"/>
    <property type="match status" value="1"/>
</dbReference>
<feature type="domain" description="CCT" evidence="10">
    <location>
        <begin position="444"/>
        <end position="486"/>
    </location>
</feature>
<dbReference type="OrthoDB" id="60033at2759"/>
<keyword evidence="12" id="KW-1185">Reference proteome</keyword>
<feature type="region of interest" description="Disordered" evidence="8">
    <location>
        <begin position="492"/>
        <end position="530"/>
    </location>
</feature>
<dbReference type="Pfam" id="PF06203">
    <property type="entry name" value="CCT"/>
    <property type="match status" value="1"/>
</dbReference>
<evidence type="ECO:0000256" key="2">
    <source>
        <dbReference type="ARBA" id="ARBA00010330"/>
    </source>
</evidence>
<gene>
    <name evidence="11" type="primary">PRR1</name>
    <name evidence="11" type="ORF">AXF42_Ash006905</name>
</gene>